<accession>A0ABW3CGT9</accession>
<proteinExistence type="predicted"/>
<dbReference type="EMBL" id="JBHTIR010001642">
    <property type="protein sequence ID" value="MFD0852796.1"/>
    <property type="molecule type" value="Genomic_DNA"/>
</dbReference>
<sequence>MTSNDRSRAHHDVRTAWLLELLTAALDDLAHAERVITALADQTPDGFIAWGIAETEAAQARQSLIQAPSLKTATTSAVTDSTPTADALHDLAAKTSRDLVRAAELATDPADQMACLQAALH</sequence>
<gene>
    <name evidence="1" type="ORF">ACFQ07_11200</name>
</gene>
<evidence type="ECO:0000313" key="2">
    <source>
        <dbReference type="Proteomes" id="UP001597083"/>
    </source>
</evidence>
<dbReference type="Proteomes" id="UP001597083">
    <property type="component" value="Unassembled WGS sequence"/>
</dbReference>
<organism evidence="1 2">
    <name type="scientific">Actinomadura adrarensis</name>
    <dbReference type="NCBI Taxonomy" id="1819600"/>
    <lineage>
        <taxon>Bacteria</taxon>
        <taxon>Bacillati</taxon>
        <taxon>Actinomycetota</taxon>
        <taxon>Actinomycetes</taxon>
        <taxon>Streptosporangiales</taxon>
        <taxon>Thermomonosporaceae</taxon>
        <taxon>Actinomadura</taxon>
    </lineage>
</organism>
<feature type="non-terminal residue" evidence="1">
    <location>
        <position position="121"/>
    </location>
</feature>
<evidence type="ECO:0000313" key="1">
    <source>
        <dbReference type="EMBL" id="MFD0852796.1"/>
    </source>
</evidence>
<protein>
    <submittedName>
        <fullName evidence="1">Uncharacterized protein</fullName>
    </submittedName>
</protein>
<keyword evidence="2" id="KW-1185">Reference proteome</keyword>
<reference evidence="2" key="1">
    <citation type="journal article" date="2019" name="Int. J. Syst. Evol. Microbiol.">
        <title>The Global Catalogue of Microorganisms (GCM) 10K type strain sequencing project: providing services to taxonomists for standard genome sequencing and annotation.</title>
        <authorList>
            <consortium name="The Broad Institute Genomics Platform"/>
            <consortium name="The Broad Institute Genome Sequencing Center for Infectious Disease"/>
            <person name="Wu L."/>
            <person name="Ma J."/>
        </authorList>
    </citation>
    <scope>NUCLEOTIDE SEQUENCE [LARGE SCALE GENOMIC DNA]</scope>
    <source>
        <strain evidence="2">JCM 31696</strain>
    </source>
</reference>
<comment type="caution">
    <text evidence="1">The sequence shown here is derived from an EMBL/GenBank/DDBJ whole genome shotgun (WGS) entry which is preliminary data.</text>
</comment>
<name>A0ABW3CGT9_9ACTN</name>